<reference evidence="2 3" key="1">
    <citation type="journal article" date="2018" name="Cell">
        <title>The Chara Genome: Secondary Complexity and Implications for Plant Terrestrialization.</title>
        <authorList>
            <person name="Nishiyama T."/>
            <person name="Sakayama H."/>
            <person name="Vries J.D."/>
            <person name="Buschmann H."/>
            <person name="Saint-Marcoux D."/>
            <person name="Ullrich K.K."/>
            <person name="Haas F.B."/>
            <person name="Vanderstraeten L."/>
            <person name="Becker D."/>
            <person name="Lang D."/>
            <person name="Vosolsobe S."/>
            <person name="Rombauts S."/>
            <person name="Wilhelmsson P.K.I."/>
            <person name="Janitza P."/>
            <person name="Kern R."/>
            <person name="Heyl A."/>
            <person name="Rumpler F."/>
            <person name="Villalobos L.I.A.C."/>
            <person name="Clay J.M."/>
            <person name="Skokan R."/>
            <person name="Toyoda A."/>
            <person name="Suzuki Y."/>
            <person name="Kagoshima H."/>
            <person name="Schijlen E."/>
            <person name="Tajeshwar N."/>
            <person name="Catarino B."/>
            <person name="Hetherington A.J."/>
            <person name="Saltykova A."/>
            <person name="Bonnot C."/>
            <person name="Breuninger H."/>
            <person name="Symeonidi A."/>
            <person name="Radhakrishnan G.V."/>
            <person name="Van Nieuwerburgh F."/>
            <person name="Deforce D."/>
            <person name="Chang C."/>
            <person name="Karol K.G."/>
            <person name="Hedrich R."/>
            <person name="Ulvskov P."/>
            <person name="Glockner G."/>
            <person name="Delwiche C.F."/>
            <person name="Petrasek J."/>
            <person name="Van de Peer Y."/>
            <person name="Friml J."/>
            <person name="Beilby M."/>
            <person name="Dolan L."/>
            <person name="Kohara Y."/>
            <person name="Sugano S."/>
            <person name="Fujiyama A."/>
            <person name="Delaux P.-M."/>
            <person name="Quint M."/>
            <person name="TheiBen G."/>
            <person name="Hagemann M."/>
            <person name="Harholt J."/>
            <person name="Dunand C."/>
            <person name="Zachgo S."/>
            <person name="Langdale J."/>
            <person name="Maumus F."/>
            <person name="Straeten D.V.D."/>
            <person name="Gould S.B."/>
            <person name="Rensing S.A."/>
        </authorList>
    </citation>
    <scope>NUCLEOTIDE SEQUENCE [LARGE SCALE GENOMIC DNA]</scope>
    <source>
        <strain evidence="2 3">S276</strain>
    </source>
</reference>
<comment type="caution">
    <text evidence="2">The sequence shown here is derived from an EMBL/GenBank/DDBJ whole genome shotgun (WGS) entry which is preliminary data.</text>
</comment>
<dbReference type="Proteomes" id="UP000265515">
    <property type="component" value="Unassembled WGS sequence"/>
</dbReference>
<feature type="compositionally biased region" description="Polar residues" evidence="1">
    <location>
        <begin position="29"/>
        <end position="41"/>
    </location>
</feature>
<protein>
    <submittedName>
        <fullName evidence="2">Uncharacterized protein</fullName>
    </submittedName>
</protein>
<dbReference type="Gramene" id="GBG86884">
    <property type="protein sequence ID" value="GBG86884"/>
    <property type="gene ID" value="CBR_g42168"/>
</dbReference>
<name>A0A388LX35_CHABU</name>
<organism evidence="2 3">
    <name type="scientific">Chara braunii</name>
    <name type="common">Braun's stonewort</name>
    <dbReference type="NCBI Taxonomy" id="69332"/>
    <lineage>
        <taxon>Eukaryota</taxon>
        <taxon>Viridiplantae</taxon>
        <taxon>Streptophyta</taxon>
        <taxon>Charophyceae</taxon>
        <taxon>Charales</taxon>
        <taxon>Characeae</taxon>
        <taxon>Chara</taxon>
    </lineage>
</organism>
<keyword evidence="3" id="KW-1185">Reference proteome</keyword>
<feature type="region of interest" description="Disordered" evidence="1">
    <location>
        <begin position="266"/>
        <end position="303"/>
    </location>
</feature>
<evidence type="ECO:0000256" key="1">
    <source>
        <dbReference type="SAM" id="MobiDB-lite"/>
    </source>
</evidence>
<evidence type="ECO:0000313" key="2">
    <source>
        <dbReference type="EMBL" id="GBG86884.1"/>
    </source>
</evidence>
<feature type="compositionally biased region" description="Low complexity" evidence="1">
    <location>
        <begin position="266"/>
        <end position="280"/>
    </location>
</feature>
<dbReference type="AlphaFoldDB" id="A0A388LX35"/>
<accession>A0A388LX35</accession>
<feature type="compositionally biased region" description="Basic and acidic residues" evidence="1">
    <location>
        <begin position="288"/>
        <end position="303"/>
    </location>
</feature>
<evidence type="ECO:0000313" key="3">
    <source>
        <dbReference type="Proteomes" id="UP000265515"/>
    </source>
</evidence>
<gene>
    <name evidence="2" type="ORF">CBR_g42168</name>
</gene>
<proteinExistence type="predicted"/>
<feature type="region of interest" description="Disordered" evidence="1">
    <location>
        <begin position="28"/>
        <end position="49"/>
    </location>
</feature>
<sequence>MGTKQGAGRLGLLLYPVLPQEKDQVQILGANQESMESSPTGSAKPPPHEGRVLKQLLFENPEVKDKRHPFKADGSTGSFGQTWVKRGIVRISDLWSKLLGSWKTLEDIKQPLRGLQRVEDNWRNLIQGIPQERRLLLGPEGVDPEDTWYVPDHVEEPNVLWKVREILPSGFRRIERWRCEGPANVLILVEQDTVFSWNNPAQARVLEVRGKRPSALTLTWVGRLPINQLCVDPSAWRVRWGDSSEHRRILGLPGVPAAITEAKVSSASSNSTLAGSSGRRPVGRRGRVREAVGKPSKSPEWKAGHYSWDALPSGFPLSSLVAEQGNGCKPCVHKM</sequence>
<dbReference type="EMBL" id="BFEA01000584">
    <property type="protein sequence ID" value="GBG86884.1"/>
    <property type="molecule type" value="Genomic_DNA"/>
</dbReference>